<proteinExistence type="predicted"/>
<evidence type="ECO:0000313" key="2">
    <source>
        <dbReference type="EMBL" id="CAG8843158.1"/>
    </source>
</evidence>
<organism evidence="2 3">
    <name type="scientific">Gigaspora margarita</name>
    <dbReference type="NCBI Taxonomy" id="4874"/>
    <lineage>
        <taxon>Eukaryota</taxon>
        <taxon>Fungi</taxon>
        <taxon>Fungi incertae sedis</taxon>
        <taxon>Mucoromycota</taxon>
        <taxon>Glomeromycotina</taxon>
        <taxon>Glomeromycetes</taxon>
        <taxon>Diversisporales</taxon>
        <taxon>Gigasporaceae</taxon>
        <taxon>Gigaspora</taxon>
    </lineage>
</organism>
<evidence type="ECO:0000313" key="3">
    <source>
        <dbReference type="Proteomes" id="UP000789901"/>
    </source>
</evidence>
<dbReference type="EMBL" id="CAJVQB010071446">
    <property type="protein sequence ID" value="CAG8843158.1"/>
    <property type="molecule type" value="Genomic_DNA"/>
</dbReference>
<gene>
    <name evidence="2" type="ORF">GMARGA_LOCUS36391</name>
</gene>
<accession>A0ABN7WYD7</accession>
<feature type="non-terminal residue" evidence="2">
    <location>
        <position position="564"/>
    </location>
</feature>
<dbReference type="PANTHER" id="PTHR34415">
    <property type="entry name" value="INTEGRASE CATALYTIC DOMAIN-CONTAINING PROTEIN"/>
    <property type="match status" value="1"/>
</dbReference>
<dbReference type="PANTHER" id="PTHR34415:SF1">
    <property type="entry name" value="INTEGRASE CATALYTIC DOMAIN-CONTAINING PROTEIN"/>
    <property type="match status" value="1"/>
</dbReference>
<sequence>MSLNENKENTFVSSYISLEELDLNDYEDNELVQEVAQDLWKFFQSKNCECRMRKTYQCFEKVGFKRFFERHMQFRSLDKKELDLVLMGQLMAFEYNQTNDNTNENTKQKFNYQFNNDIKLCKNTYLKLIGVGKDYLIQINKTLVAKGLVERLHGNTKRIPNTKNRITINQTVSTLVSTFISNYANVHGYPSPGRHLQHDTQSIIYLPTDKDYTKVYTNFIECLNIFPEKPFDKIGYKSFVRIWKELLPHIKFMTPGSDLCETCEMLKAEIRSTNYNEEKELIQKRLDDHKQKAEIEREYYRNNILTSTILPDTAHVCYDWAQNVPVPYSPQQIGTSYFKSALQAHIFGICNTGQNPAQQLNYIIAENEFPQGTGKGANTTINLVYNGLQRFHNHEKHLKVTCDNCSAQNKNNLSLYFWCWLTLVGMYDTVEVNFMVTGHTKFICDGYFGNIKTLFRKTIINTVDDVQRVINKSTKNGTNNGIRYNNGEGWAYYDFSKFLKPHFKELPGILKYNHFLFTSKNPGKVLCQTEAHGTYSEFNILKNRFNVNEVLDIISLKSLSKERQ</sequence>
<evidence type="ECO:0000259" key="1">
    <source>
        <dbReference type="Pfam" id="PF25273"/>
    </source>
</evidence>
<protein>
    <submittedName>
        <fullName evidence="2">27692_t:CDS:1</fullName>
    </submittedName>
</protein>
<keyword evidence="3" id="KW-1185">Reference proteome</keyword>
<feature type="domain" description="DUF7869" evidence="1">
    <location>
        <begin position="340"/>
        <end position="531"/>
    </location>
</feature>
<dbReference type="InterPro" id="IPR057191">
    <property type="entry name" value="DUF7869"/>
</dbReference>
<comment type="caution">
    <text evidence="2">The sequence shown here is derived from an EMBL/GenBank/DDBJ whole genome shotgun (WGS) entry which is preliminary data.</text>
</comment>
<dbReference type="Pfam" id="PF25273">
    <property type="entry name" value="DUF7869"/>
    <property type="match status" value="1"/>
</dbReference>
<dbReference type="Proteomes" id="UP000789901">
    <property type="component" value="Unassembled WGS sequence"/>
</dbReference>
<name>A0ABN7WYD7_GIGMA</name>
<reference evidence="2 3" key="1">
    <citation type="submission" date="2021-06" db="EMBL/GenBank/DDBJ databases">
        <authorList>
            <person name="Kallberg Y."/>
            <person name="Tangrot J."/>
            <person name="Rosling A."/>
        </authorList>
    </citation>
    <scope>NUCLEOTIDE SEQUENCE [LARGE SCALE GENOMIC DNA]</scope>
    <source>
        <strain evidence="2 3">120-4 pot B 10/14</strain>
    </source>
</reference>